<dbReference type="PANTHER" id="PTHR47258:SF3">
    <property type="entry name" value="F21J9.24-RELATED"/>
    <property type="match status" value="1"/>
</dbReference>
<evidence type="ECO:0000259" key="2">
    <source>
        <dbReference type="PROSITE" id="PS50089"/>
    </source>
</evidence>
<dbReference type="Gene3D" id="3.30.40.10">
    <property type="entry name" value="Zinc/RING finger domain, C3HC4 (zinc finger)"/>
    <property type="match status" value="1"/>
</dbReference>
<proteinExistence type="predicted"/>
<keyword evidence="1" id="KW-0479">Metal-binding</keyword>
<evidence type="ECO:0000313" key="3">
    <source>
        <dbReference type="EMBL" id="KAF9603224.1"/>
    </source>
</evidence>
<dbReference type="AlphaFoldDB" id="A0A835HPP2"/>
<dbReference type="InterPro" id="IPR013083">
    <property type="entry name" value="Znf_RING/FYVE/PHD"/>
</dbReference>
<dbReference type="Proteomes" id="UP000631114">
    <property type="component" value="Unassembled WGS sequence"/>
</dbReference>
<keyword evidence="1" id="KW-0863">Zinc-finger</keyword>
<dbReference type="SUPFAM" id="SSF57850">
    <property type="entry name" value="RING/U-box"/>
    <property type="match status" value="1"/>
</dbReference>
<dbReference type="EMBL" id="JADFTS010000006">
    <property type="protein sequence ID" value="KAF9603224.1"/>
    <property type="molecule type" value="Genomic_DNA"/>
</dbReference>
<dbReference type="Pfam" id="PF13639">
    <property type="entry name" value="zf-RING_2"/>
    <property type="match status" value="1"/>
</dbReference>
<dbReference type="OrthoDB" id="8062037at2759"/>
<dbReference type="GO" id="GO:0008270">
    <property type="term" value="F:zinc ion binding"/>
    <property type="evidence" value="ECO:0007669"/>
    <property type="project" value="UniProtKB-KW"/>
</dbReference>
<evidence type="ECO:0000313" key="4">
    <source>
        <dbReference type="Proteomes" id="UP000631114"/>
    </source>
</evidence>
<evidence type="ECO:0000256" key="1">
    <source>
        <dbReference type="PROSITE-ProRule" id="PRU00175"/>
    </source>
</evidence>
<feature type="domain" description="RING-type" evidence="2">
    <location>
        <begin position="102"/>
        <end position="144"/>
    </location>
</feature>
<dbReference type="PROSITE" id="PS50089">
    <property type="entry name" value="ZF_RING_2"/>
    <property type="match status" value="1"/>
</dbReference>
<gene>
    <name evidence="3" type="ORF">IFM89_034557</name>
</gene>
<dbReference type="SMART" id="SM00184">
    <property type="entry name" value="RING"/>
    <property type="match status" value="1"/>
</dbReference>
<comment type="caution">
    <text evidence="3">The sequence shown here is derived from an EMBL/GenBank/DDBJ whole genome shotgun (WGS) entry which is preliminary data.</text>
</comment>
<name>A0A835HPP2_9MAGN</name>
<accession>A0A835HPP2</accession>
<reference evidence="3 4" key="1">
    <citation type="submission" date="2020-10" db="EMBL/GenBank/DDBJ databases">
        <title>The Coptis chinensis genome and diversification of protoberbering-type alkaloids.</title>
        <authorList>
            <person name="Wang B."/>
            <person name="Shu S."/>
            <person name="Song C."/>
            <person name="Liu Y."/>
        </authorList>
    </citation>
    <scope>NUCLEOTIDE SEQUENCE [LARGE SCALE GENOMIC DNA]</scope>
    <source>
        <strain evidence="3">HL-2020</strain>
        <tissue evidence="3">Leaf</tissue>
    </source>
</reference>
<dbReference type="PANTHER" id="PTHR47258">
    <property type="match status" value="1"/>
</dbReference>
<keyword evidence="4" id="KW-1185">Reference proteome</keyword>
<protein>
    <recommendedName>
        <fullName evidence="2">RING-type domain-containing protein</fullName>
    </recommendedName>
</protein>
<dbReference type="InterPro" id="IPR044249">
    <property type="entry name" value="XERICO-like"/>
</dbReference>
<sequence length="147" mass="16328">MGLSHYPSAAEGMLPVLVMNTVISVAIIKNMVRWVLQVMGCAENTSDFEANTSIEGCAESLRKRRISSTLFKSLCNNGSRIGARSASGDQGSCSHWCPIMECCVCLHKFEAHEEVSELSCKHFFHKGCLEKWLDHKHSTCPLCRSTF</sequence>
<organism evidence="3 4">
    <name type="scientific">Coptis chinensis</name>
    <dbReference type="NCBI Taxonomy" id="261450"/>
    <lineage>
        <taxon>Eukaryota</taxon>
        <taxon>Viridiplantae</taxon>
        <taxon>Streptophyta</taxon>
        <taxon>Embryophyta</taxon>
        <taxon>Tracheophyta</taxon>
        <taxon>Spermatophyta</taxon>
        <taxon>Magnoliopsida</taxon>
        <taxon>Ranunculales</taxon>
        <taxon>Ranunculaceae</taxon>
        <taxon>Coptidoideae</taxon>
        <taxon>Coptis</taxon>
    </lineage>
</organism>
<keyword evidence="1" id="KW-0862">Zinc</keyword>
<dbReference type="InterPro" id="IPR001841">
    <property type="entry name" value="Znf_RING"/>
</dbReference>